<name>A0A6A6F9M0_9PEZI</name>
<proteinExistence type="predicted"/>
<dbReference type="AlphaFoldDB" id="A0A6A6F9M0"/>
<organism evidence="1 2">
    <name type="scientific">Cercospora zeae-maydis SCOH1-5</name>
    <dbReference type="NCBI Taxonomy" id="717836"/>
    <lineage>
        <taxon>Eukaryota</taxon>
        <taxon>Fungi</taxon>
        <taxon>Dikarya</taxon>
        <taxon>Ascomycota</taxon>
        <taxon>Pezizomycotina</taxon>
        <taxon>Dothideomycetes</taxon>
        <taxon>Dothideomycetidae</taxon>
        <taxon>Mycosphaerellales</taxon>
        <taxon>Mycosphaerellaceae</taxon>
        <taxon>Cercospora</taxon>
    </lineage>
</organism>
<dbReference type="Proteomes" id="UP000799539">
    <property type="component" value="Unassembled WGS sequence"/>
</dbReference>
<reference evidence="1" key="1">
    <citation type="journal article" date="2020" name="Stud. Mycol.">
        <title>101 Dothideomycetes genomes: a test case for predicting lifestyles and emergence of pathogens.</title>
        <authorList>
            <person name="Haridas S."/>
            <person name="Albert R."/>
            <person name="Binder M."/>
            <person name="Bloem J."/>
            <person name="Labutti K."/>
            <person name="Salamov A."/>
            <person name="Andreopoulos B."/>
            <person name="Baker S."/>
            <person name="Barry K."/>
            <person name="Bills G."/>
            <person name="Bluhm B."/>
            <person name="Cannon C."/>
            <person name="Castanera R."/>
            <person name="Culley D."/>
            <person name="Daum C."/>
            <person name="Ezra D."/>
            <person name="Gonzalez J."/>
            <person name="Henrissat B."/>
            <person name="Kuo A."/>
            <person name="Liang C."/>
            <person name="Lipzen A."/>
            <person name="Lutzoni F."/>
            <person name="Magnuson J."/>
            <person name="Mondo S."/>
            <person name="Nolan M."/>
            <person name="Ohm R."/>
            <person name="Pangilinan J."/>
            <person name="Park H.-J."/>
            <person name="Ramirez L."/>
            <person name="Alfaro M."/>
            <person name="Sun H."/>
            <person name="Tritt A."/>
            <person name="Yoshinaga Y."/>
            <person name="Zwiers L.-H."/>
            <person name="Turgeon B."/>
            <person name="Goodwin S."/>
            <person name="Spatafora J."/>
            <person name="Crous P."/>
            <person name="Grigoriev I."/>
        </authorList>
    </citation>
    <scope>NUCLEOTIDE SEQUENCE</scope>
    <source>
        <strain evidence="1">SCOH1-5</strain>
    </source>
</reference>
<accession>A0A6A6F9M0</accession>
<keyword evidence="2" id="KW-1185">Reference proteome</keyword>
<evidence type="ECO:0000313" key="1">
    <source>
        <dbReference type="EMBL" id="KAF2210089.1"/>
    </source>
</evidence>
<dbReference type="EMBL" id="ML992683">
    <property type="protein sequence ID" value="KAF2210089.1"/>
    <property type="molecule type" value="Genomic_DNA"/>
</dbReference>
<gene>
    <name evidence="1" type="ORF">CERZMDRAFT_91231</name>
</gene>
<protein>
    <submittedName>
        <fullName evidence="1">Uncharacterized protein</fullName>
    </submittedName>
</protein>
<sequence length="101" mass="11267">MQESPLKLQPWHASLDANRVVYQCGSHTVERAWVCSGYQYTPDELQDMAITVGKATRRWQSRQDLPSLHSAERPHIGVAAGPAADSCFRVPPSCDVLLYGR</sequence>
<evidence type="ECO:0000313" key="2">
    <source>
        <dbReference type="Proteomes" id="UP000799539"/>
    </source>
</evidence>